<evidence type="ECO:0000313" key="7">
    <source>
        <dbReference type="Proteomes" id="UP000823771"/>
    </source>
</evidence>
<name>A0A9D9NMW8_9BACT</name>
<reference evidence="6" key="1">
    <citation type="submission" date="2020-10" db="EMBL/GenBank/DDBJ databases">
        <authorList>
            <person name="Gilroy R."/>
        </authorList>
    </citation>
    <scope>NUCLEOTIDE SEQUENCE</scope>
    <source>
        <strain evidence="6">2478</strain>
    </source>
</reference>
<evidence type="ECO:0000256" key="2">
    <source>
        <dbReference type="ARBA" id="ARBA00022679"/>
    </source>
</evidence>
<keyword evidence="2" id="KW-0808">Transferase</keyword>
<dbReference type="AlphaFoldDB" id="A0A9D9NMW8"/>
<comment type="caution">
    <text evidence="6">The sequence shown here is derived from an EMBL/GenBank/DDBJ whole genome shotgun (WGS) entry which is preliminary data.</text>
</comment>
<evidence type="ECO:0000313" key="6">
    <source>
        <dbReference type="EMBL" id="MBO8479356.1"/>
    </source>
</evidence>
<reference evidence="6" key="2">
    <citation type="journal article" date="2021" name="PeerJ">
        <title>Extensive microbial diversity within the chicken gut microbiome revealed by metagenomics and culture.</title>
        <authorList>
            <person name="Gilroy R."/>
            <person name="Ravi A."/>
            <person name="Getino M."/>
            <person name="Pursley I."/>
            <person name="Horton D.L."/>
            <person name="Alikhan N.F."/>
            <person name="Baker D."/>
            <person name="Gharbi K."/>
            <person name="Hall N."/>
            <person name="Watson M."/>
            <person name="Adriaenssens E.M."/>
            <person name="Foster-Nyarko E."/>
            <person name="Jarju S."/>
            <person name="Secka A."/>
            <person name="Antonio M."/>
            <person name="Oren A."/>
            <person name="Chaudhuri R.R."/>
            <person name="La Ragione R."/>
            <person name="Hildebrand F."/>
            <person name="Pallen M.J."/>
        </authorList>
    </citation>
    <scope>NUCLEOTIDE SEQUENCE</scope>
    <source>
        <strain evidence="6">2478</strain>
    </source>
</reference>
<dbReference type="PANTHER" id="PTHR24045:SF0">
    <property type="entry name" value="N-ACETYLGLUCOSAMINE-1-PHOSPHOTRANSFERASE SUBUNITS ALPHA_BETA"/>
    <property type="match status" value="1"/>
</dbReference>
<feature type="domain" description="Stealth protein CR2 conserved region 2" evidence="4">
    <location>
        <begin position="42"/>
        <end position="150"/>
    </location>
</feature>
<gene>
    <name evidence="6" type="ORF">IAB80_10805</name>
</gene>
<dbReference type="InterPro" id="IPR021520">
    <property type="entry name" value="Stealth_CR2"/>
</dbReference>
<dbReference type="InterPro" id="IPR031358">
    <property type="entry name" value="Stealth_CR1"/>
</dbReference>
<dbReference type="Pfam" id="PF11380">
    <property type="entry name" value="Stealth_CR2"/>
    <property type="match status" value="1"/>
</dbReference>
<keyword evidence="3" id="KW-0270">Exopolysaccharide synthesis</keyword>
<protein>
    <submittedName>
        <fullName evidence="6">Stealth CR1 domain-containing protein</fullName>
    </submittedName>
</protein>
<sequence length="332" mass="38216">MTPIDAVVTWVDGDDPVLRRKRSGYITGRQEDSFDDIAGSTRYTSSGEIFLCVASILKFAPFIRRIFIITDGQNPHIGRLISGYFPDCGVSVRIVDHKEIFRGYGQYLPTFNSLSIETMMYRIPGLSEHFVYFNDDFMLLRPLEESDLVSDGRPVVYGYWHFTFTAWLCRLLGRLKKHSEFKFRDSMLNAATTLGGKALFRFIRTSHTPQVLRKSVCERFYARHPEALVSNIRHKFRDKSQFNPQTLFHTMMLYSGDCVLRSEKDALVYIGPRAEWKAKTRRMIDRLKGSRTAKFCCINSLDKASPDQKAEILEYLSGKIGIPFGTEFEGNF</sequence>
<dbReference type="EMBL" id="JADILZ010000106">
    <property type="protein sequence ID" value="MBO8479356.1"/>
    <property type="molecule type" value="Genomic_DNA"/>
</dbReference>
<dbReference type="InterPro" id="IPR047141">
    <property type="entry name" value="Stealth"/>
</dbReference>
<dbReference type="Proteomes" id="UP000823771">
    <property type="component" value="Unassembled WGS sequence"/>
</dbReference>
<dbReference type="PANTHER" id="PTHR24045">
    <property type="match status" value="1"/>
</dbReference>
<feature type="domain" description="Stealth protein CR1 conserved region 1" evidence="5">
    <location>
        <begin position="3"/>
        <end position="26"/>
    </location>
</feature>
<dbReference type="GO" id="GO:0016772">
    <property type="term" value="F:transferase activity, transferring phosphorus-containing groups"/>
    <property type="evidence" value="ECO:0007669"/>
    <property type="project" value="InterPro"/>
</dbReference>
<organism evidence="6 7">
    <name type="scientific">Candidatus Cryptobacteroides excrementipullorum</name>
    <dbReference type="NCBI Taxonomy" id="2840761"/>
    <lineage>
        <taxon>Bacteria</taxon>
        <taxon>Pseudomonadati</taxon>
        <taxon>Bacteroidota</taxon>
        <taxon>Bacteroidia</taxon>
        <taxon>Bacteroidales</taxon>
        <taxon>Candidatus Cryptobacteroides</taxon>
    </lineage>
</organism>
<accession>A0A9D9NMW8</accession>
<evidence type="ECO:0000259" key="4">
    <source>
        <dbReference type="Pfam" id="PF11380"/>
    </source>
</evidence>
<dbReference type="Pfam" id="PF17101">
    <property type="entry name" value="Stealth_CR1"/>
    <property type="match status" value="1"/>
</dbReference>
<evidence type="ECO:0000259" key="5">
    <source>
        <dbReference type="Pfam" id="PF17101"/>
    </source>
</evidence>
<evidence type="ECO:0000256" key="3">
    <source>
        <dbReference type="ARBA" id="ARBA00023169"/>
    </source>
</evidence>
<comment type="similarity">
    <text evidence="1">Belongs to the stealth family.</text>
</comment>
<evidence type="ECO:0000256" key="1">
    <source>
        <dbReference type="ARBA" id="ARBA00007583"/>
    </source>
</evidence>
<proteinExistence type="inferred from homology"/>
<dbReference type="GO" id="GO:0000271">
    <property type="term" value="P:polysaccharide biosynthetic process"/>
    <property type="evidence" value="ECO:0007669"/>
    <property type="project" value="UniProtKB-KW"/>
</dbReference>